<dbReference type="Proteomes" id="UP000831701">
    <property type="component" value="Chromosome 16"/>
</dbReference>
<name>A0ACB8W0C7_9TELE</name>
<reference evidence="1" key="1">
    <citation type="submission" date="2022-04" db="EMBL/GenBank/DDBJ databases">
        <title>Jade perch genome.</title>
        <authorList>
            <person name="Chao B."/>
        </authorList>
    </citation>
    <scope>NUCLEOTIDE SEQUENCE</scope>
    <source>
        <strain evidence="1">CB-2022</strain>
    </source>
</reference>
<organism evidence="1 2">
    <name type="scientific">Scortum barcoo</name>
    <name type="common">barcoo grunter</name>
    <dbReference type="NCBI Taxonomy" id="214431"/>
    <lineage>
        <taxon>Eukaryota</taxon>
        <taxon>Metazoa</taxon>
        <taxon>Chordata</taxon>
        <taxon>Craniata</taxon>
        <taxon>Vertebrata</taxon>
        <taxon>Euteleostomi</taxon>
        <taxon>Actinopterygii</taxon>
        <taxon>Neopterygii</taxon>
        <taxon>Teleostei</taxon>
        <taxon>Neoteleostei</taxon>
        <taxon>Acanthomorphata</taxon>
        <taxon>Eupercaria</taxon>
        <taxon>Centrarchiformes</taxon>
        <taxon>Terapontoidei</taxon>
        <taxon>Terapontidae</taxon>
        <taxon>Scortum</taxon>
    </lineage>
</organism>
<protein>
    <submittedName>
        <fullName evidence="1">Uncharacterized protein</fullName>
    </submittedName>
</protein>
<evidence type="ECO:0000313" key="1">
    <source>
        <dbReference type="EMBL" id="KAI3361134.1"/>
    </source>
</evidence>
<gene>
    <name evidence="1" type="ORF">L3Q82_013336</name>
</gene>
<accession>A0ACB8W0C7</accession>
<feature type="non-terminal residue" evidence="1">
    <location>
        <position position="1"/>
    </location>
</feature>
<proteinExistence type="predicted"/>
<comment type="caution">
    <text evidence="1">The sequence shown here is derived from an EMBL/GenBank/DDBJ whole genome shotgun (WGS) entry which is preliminary data.</text>
</comment>
<keyword evidence="2" id="KW-1185">Reference proteome</keyword>
<dbReference type="EMBL" id="CM041546">
    <property type="protein sequence ID" value="KAI3361134.1"/>
    <property type="molecule type" value="Genomic_DNA"/>
</dbReference>
<evidence type="ECO:0000313" key="2">
    <source>
        <dbReference type="Proteomes" id="UP000831701"/>
    </source>
</evidence>
<sequence length="535" mass="59131">STSCLSSLYATVGRCNTSMGENGSRGGSWFVPSFIHPLFLSRLSPSADMAVAVFLTFTGITSVLGNGMVLLVYCRKRKKLRPPELLTINLALCDFGFSLLGAPFFISSSLCHAWVFGESGCIWYGIQGFVFGIGSLLTTCLISVDLVCVLLAPVGQWIERRHVSLSIVLMWVYTLFWALLPTFGFGSYGPEPYGTSCTINWWRMKSSLNDRIYIFLILTLCFGFPTLTITMSYLAILLTVYRSNRTLASIPSSFVSHNNKDLRLAKMAAVVFVTFLLAWMPYATVSLISAFLPRDYQETVVESTGMALSSSKILDFPSLLNWTSTEHCTQIYNNPENKWSEVSNSSASTTGLSDGMSVSTLDREAEPLTGSTQPASSLPLIVTLIPAMFAKSHCMINPLIYHIMNREFRDDVCVMVFGQEMAERRRAQGRKKSLCDRKEYDITLSYRQSWRRKNSSSISLSVGTENQDLIKTRKAGSSSGGRTDSCADKISGGADDLDFASLDTQGNMERHCSMSGWRTRRDLRGPPAALSLSDG</sequence>